<evidence type="ECO:0000256" key="1">
    <source>
        <dbReference type="PROSITE-ProRule" id="PRU00339"/>
    </source>
</evidence>
<reference evidence="2 3" key="1">
    <citation type="submission" date="2017-06" db="EMBL/GenBank/DDBJ databases">
        <title>Complete genome sequence of Shewanella marisflavi EP1 associated with anaerobic 2,4-dinitrotoluene reduction and salt tolerance.</title>
        <authorList>
            <person name="Huang J."/>
        </authorList>
    </citation>
    <scope>NUCLEOTIDE SEQUENCE [LARGE SCALE GENOMIC DNA]</scope>
    <source>
        <strain evidence="2 3">EP1</strain>
    </source>
</reference>
<feature type="repeat" description="TPR" evidence="1">
    <location>
        <begin position="214"/>
        <end position="247"/>
    </location>
</feature>
<dbReference type="Gene3D" id="1.25.40.10">
    <property type="entry name" value="Tetratricopeptide repeat domain"/>
    <property type="match status" value="1"/>
</dbReference>
<sequence>MPSQPNAFVRVIKGYTAPLLTTLVSLCLSGCAFNSIFISYPSQLAPIKAELGRQASPGLYHQLDDAITGQDGLLYAQEAGRIAQISGDFEASKSYYQQAAKAYEKFDQQAVLSASDLGAKASSLFINDNVIPYRGPGYERIMLHQYQALNYLFSGDSQGALVEVRRSNELQQSEQARYQKSQASVQAMANGTIDAEVNRLGQAAGTTTSSFLNAYSYYTTGLLHELLGEENDAFIDYRKAAQIAPDNPYLQQDLVRLAKKLAMPQYEEFKRRWGDALLAKPGQGQVVVLVERGFVPEKQSFTVPFRIDGNWQTASLATYPPQRAAMSAAEIAGFGTVLRAAPLANIDALAITALKEELPSALIRQAARVYAKAEMARSVRSESKRRRDELDAGAIAMQIFNVVTEQADRRSWLTLPRQAQLARRYLDAGQYEIRIGQSQMQTIDVKSDKTTLIWIIDTGNFTRFYSIII</sequence>
<dbReference type="RefSeq" id="WP_088905372.1">
    <property type="nucleotide sequence ID" value="NZ_CP022272.1"/>
</dbReference>
<organism evidence="2 3">
    <name type="scientific">Shewanella marisflavi</name>
    <dbReference type="NCBI Taxonomy" id="260364"/>
    <lineage>
        <taxon>Bacteria</taxon>
        <taxon>Pseudomonadati</taxon>
        <taxon>Pseudomonadota</taxon>
        <taxon>Gammaproteobacteria</taxon>
        <taxon>Alteromonadales</taxon>
        <taxon>Shewanellaceae</taxon>
        <taxon>Shewanella</taxon>
    </lineage>
</organism>
<dbReference type="SUPFAM" id="SSF48452">
    <property type="entry name" value="TPR-like"/>
    <property type="match status" value="1"/>
</dbReference>
<evidence type="ECO:0008006" key="4">
    <source>
        <dbReference type="Google" id="ProtNLM"/>
    </source>
</evidence>
<evidence type="ECO:0000313" key="2">
    <source>
        <dbReference type="EMBL" id="ASJ97849.1"/>
    </source>
</evidence>
<protein>
    <recommendedName>
        <fullName evidence="4">Tetratricopeptide repeat protein</fullName>
    </recommendedName>
</protein>
<name>A0AAC9U205_9GAMM</name>
<evidence type="ECO:0000313" key="3">
    <source>
        <dbReference type="Proteomes" id="UP000198233"/>
    </source>
</evidence>
<dbReference type="EMBL" id="CP022272">
    <property type="protein sequence ID" value="ASJ97849.1"/>
    <property type="molecule type" value="Genomic_DNA"/>
</dbReference>
<keyword evidence="1" id="KW-0802">TPR repeat</keyword>
<dbReference type="KEGG" id="smav:CFF01_15320"/>
<gene>
    <name evidence="2" type="ORF">CFF01_15320</name>
</gene>
<dbReference type="Proteomes" id="UP000198233">
    <property type="component" value="Chromosome"/>
</dbReference>
<dbReference type="PROSITE" id="PS50005">
    <property type="entry name" value="TPR"/>
    <property type="match status" value="1"/>
</dbReference>
<dbReference type="InterPro" id="IPR019734">
    <property type="entry name" value="TPR_rpt"/>
</dbReference>
<proteinExistence type="predicted"/>
<accession>A0AAC9U205</accession>
<dbReference type="AlphaFoldDB" id="A0AAC9U205"/>
<dbReference type="InterPro" id="IPR011990">
    <property type="entry name" value="TPR-like_helical_dom_sf"/>
</dbReference>